<dbReference type="Pfam" id="PF00651">
    <property type="entry name" value="BTB"/>
    <property type="match status" value="1"/>
</dbReference>
<feature type="domain" description="BTB" evidence="1">
    <location>
        <begin position="18"/>
        <end position="103"/>
    </location>
</feature>
<dbReference type="PROSITE" id="PS50097">
    <property type="entry name" value="BTB"/>
    <property type="match status" value="1"/>
</dbReference>
<evidence type="ECO:0000313" key="3">
    <source>
        <dbReference type="Proteomes" id="UP000053477"/>
    </source>
</evidence>
<dbReference type="InterPro" id="IPR011333">
    <property type="entry name" value="SKP1/BTB/POZ_sf"/>
</dbReference>
<protein>
    <recommendedName>
        <fullName evidence="1">BTB domain-containing protein</fullName>
    </recommendedName>
</protein>
<dbReference type="STRING" id="27342.A0A0H2RGK6"/>
<dbReference type="Proteomes" id="UP000053477">
    <property type="component" value="Unassembled WGS sequence"/>
</dbReference>
<name>A0A0H2RGK6_9AGAM</name>
<organism evidence="2 3">
    <name type="scientific">Schizopora paradoxa</name>
    <dbReference type="NCBI Taxonomy" id="27342"/>
    <lineage>
        <taxon>Eukaryota</taxon>
        <taxon>Fungi</taxon>
        <taxon>Dikarya</taxon>
        <taxon>Basidiomycota</taxon>
        <taxon>Agaricomycotina</taxon>
        <taxon>Agaricomycetes</taxon>
        <taxon>Hymenochaetales</taxon>
        <taxon>Schizoporaceae</taxon>
        <taxon>Schizopora</taxon>
    </lineage>
</organism>
<dbReference type="InterPro" id="IPR000210">
    <property type="entry name" value="BTB/POZ_dom"/>
</dbReference>
<dbReference type="InParanoid" id="A0A0H2RGK6"/>
<evidence type="ECO:0000313" key="2">
    <source>
        <dbReference type="EMBL" id="KLO10949.1"/>
    </source>
</evidence>
<dbReference type="Gene3D" id="3.30.710.10">
    <property type="entry name" value="Potassium Channel Kv1.1, Chain A"/>
    <property type="match status" value="1"/>
</dbReference>
<sequence>MSTSLPAVFHATYAFEDGDVVLVSSDNIQFLVHSVVLREASPVFRDMTTIPGPREAEKQPSDRTIKLDEPAFVMEFLMDAIYPRETFPSVLNYNQAWEIARAADKYDIGRAFTILRSTILHNEELRGQTFRLYKLARRYQWTDIIAFSSKASLDKPLLNLRYMEPEALEHFFELSSEDAEDLLRLHRSRCAEILDFNVNNLTEYFFAEDVVTEDGEPKLAMYWGCGNGCGGTSDEVTDAAFTSFKNGLEKYLDREPAASALFERKAFDELFKELVRISAFKLANCRKCKRPFMNGEKAWEYFQGVASRIPSTVLEIVQPVET</sequence>
<dbReference type="OrthoDB" id="3357985at2759"/>
<proteinExistence type="predicted"/>
<dbReference type="CDD" id="cd18186">
    <property type="entry name" value="BTB_POZ_ZBTB_KLHL-like"/>
    <property type="match status" value="1"/>
</dbReference>
<reference evidence="2 3" key="1">
    <citation type="submission" date="2015-04" db="EMBL/GenBank/DDBJ databases">
        <title>Complete genome sequence of Schizopora paradoxa KUC8140, a cosmopolitan wood degrader in East Asia.</title>
        <authorList>
            <consortium name="DOE Joint Genome Institute"/>
            <person name="Min B."/>
            <person name="Park H."/>
            <person name="Jang Y."/>
            <person name="Kim J.-J."/>
            <person name="Kim K.H."/>
            <person name="Pangilinan J."/>
            <person name="Lipzen A."/>
            <person name="Riley R."/>
            <person name="Grigoriev I.V."/>
            <person name="Spatafora J.W."/>
            <person name="Choi I.-G."/>
        </authorList>
    </citation>
    <scope>NUCLEOTIDE SEQUENCE [LARGE SCALE GENOMIC DNA]</scope>
    <source>
        <strain evidence="2 3">KUC8140</strain>
    </source>
</reference>
<accession>A0A0H2RGK6</accession>
<dbReference type="EMBL" id="KQ086012">
    <property type="protein sequence ID" value="KLO10949.1"/>
    <property type="molecule type" value="Genomic_DNA"/>
</dbReference>
<dbReference type="SUPFAM" id="SSF54695">
    <property type="entry name" value="POZ domain"/>
    <property type="match status" value="1"/>
</dbReference>
<keyword evidence="3" id="KW-1185">Reference proteome</keyword>
<evidence type="ECO:0000259" key="1">
    <source>
        <dbReference type="PROSITE" id="PS50097"/>
    </source>
</evidence>
<dbReference type="AlphaFoldDB" id="A0A0H2RGK6"/>
<gene>
    <name evidence="2" type="ORF">SCHPADRAFT_492703</name>
</gene>